<evidence type="ECO:0000313" key="5">
    <source>
        <dbReference type="WBParaSite" id="TCLT_0000717801-mRNA-1"/>
    </source>
</evidence>
<dbReference type="WBParaSite" id="TCLT_0000717801-mRNA-1">
    <property type="protein sequence ID" value="TCLT_0000717801-mRNA-1"/>
    <property type="gene ID" value="TCLT_0000717801"/>
</dbReference>
<dbReference type="CDD" id="cd07307">
    <property type="entry name" value="BAR"/>
    <property type="match status" value="1"/>
</dbReference>
<keyword evidence="1" id="KW-0175">Coiled coil</keyword>
<sequence length="228" mass="25851">MTTKVKAAAYRLAGGSKTVYGAEYEEKVSTFNSFKKQVDKMVTVVTNLVTDTFVTEIKQKIVRDSADSSMNKFEKLGQALYKYSLQIDDRSCAGVLQTAKNVLDKAGQEHRSFRTDIIERVQKPMKEWIDVNAKNVSKELKAVDNRRDELDCAVNKLRKKADDPEVKARKEQAENAFNEELERADKLLDDEIKQSQSVVSSAMIAYMEVVEGYNGRMKNIFKVPSFNA</sequence>
<feature type="domain" description="BAR" evidence="2">
    <location>
        <begin position="15"/>
        <end position="199"/>
    </location>
</feature>
<dbReference type="Gene3D" id="1.20.1270.60">
    <property type="entry name" value="Arfaptin homology (AH) domain/BAR domain"/>
    <property type="match status" value="1"/>
</dbReference>
<proteinExistence type="predicted"/>
<dbReference type="GO" id="GO:0005737">
    <property type="term" value="C:cytoplasm"/>
    <property type="evidence" value="ECO:0007669"/>
    <property type="project" value="InterPro"/>
</dbReference>
<reference evidence="5" key="1">
    <citation type="submission" date="2017-02" db="UniProtKB">
        <authorList>
            <consortium name="WormBaseParasite"/>
        </authorList>
    </citation>
    <scope>IDENTIFICATION</scope>
</reference>
<protein>
    <submittedName>
        <fullName evidence="5">BAR domain-containing protein</fullName>
    </submittedName>
</protein>
<dbReference type="Proteomes" id="UP000276776">
    <property type="component" value="Unassembled WGS sequence"/>
</dbReference>
<evidence type="ECO:0000256" key="1">
    <source>
        <dbReference type="SAM" id="Coils"/>
    </source>
</evidence>
<keyword evidence="4" id="KW-1185">Reference proteome</keyword>
<dbReference type="Pfam" id="PF03114">
    <property type="entry name" value="BAR"/>
    <property type="match status" value="1"/>
</dbReference>
<dbReference type="OMA" id="DSGMNKF"/>
<accession>A0A0N5D2Q8</accession>
<gene>
    <name evidence="3" type="ORF">TCLT_LOCUS7167</name>
</gene>
<reference evidence="3 4" key="2">
    <citation type="submission" date="2018-11" db="EMBL/GenBank/DDBJ databases">
        <authorList>
            <consortium name="Pathogen Informatics"/>
        </authorList>
    </citation>
    <scope>NUCLEOTIDE SEQUENCE [LARGE SCALE GENOMIC DNA]</scope>
</reference>
<dbReference type="SUPFAM" id="SSF103657">
    <property type="entry name" value="BAR/IMD domain-like"/>
    <property type="match status" value="1"/>
</dbReference>
<evidence type="ECO:0000313" key="4">
    <source>
        <dbReference type="Proteomes" id="UP000276776"/>
    </source>
</evidence>
<dbReference type="OrthoDB" id="5835517at2759"/>
<dbReference type="EMBL" id="UYYF01004481">
    <property type="protein sequence ID" value="VDN04598.1"/>
    <property type="molecule type" value="Genomic_DNA"/>
</dbReference>
<dbReference type="AlphaFoldDB" id="A0A0N5D2Q8"/>
<evidence type="ECO:0000259" key="2">
    <source>
        <dbReference type="Pfam" id="PF03114"/>
    </source>
</evidence>
<organism evidence="5">
    <name type="scientific">Thelazia callipaeda</name>
    <name type="common">Oriental eyeworm</name>
    <name type="synonym">Parasitic nematode</name>
    <dbReference type="NCBI Taxonomy" id="103827"/>
    <lineage>
        <taxon>Eukaryota</taxon>
        <taxon>Metazoa</taxon>
        <taxon>Ecdysozoa</taxon>
        <taxon>Nematoda</taxon>
        <taxon>Chromadorea</taxon>
        <taxon>Rhabditida</taxon>
        <taxon>Spirurina</taxon>
        <taxon>Spiruromorpha</taxon>
        <taxon>Thelazioidea</taxon>
        <taxon>Thelaziidae</taxon>
        <taxon>Thelazia</taxon>
    </lineage>
</organism>
<dbReference type="InterPro" id="IPR004148">
    <property type="entry name" value="BAR_dom"/>
</dbReference>
<evidence type="ECO:0000313" key="3">
    <source>
        <dbReference type="EMBL" id="VDN04598.1"/>
    </source>
</evidence>
<feature type="coiled-coil region" evidence="1">
    <location>
        <begin position="133"/>
        <end position="190"/>
    </location>
</feature>
<name>A0A0N5D2Q8_THECL</name>
<dbReference type="InterPro" id="IPR027267">
    <property type="entry name" value="AH/BAR_dom_sf"/>
</dbReference>